<dbReference type="Pfam" id="PF02322">
    <property type="entry name" value="Cyt_bd_oxida_II"/>
    <property type="match status" value="1"/>
</dbReference>
<dbReference type="AlphaFoldDB" id="A0A972SMS1"/>
<dbReference type="EMBL" id="WOEZ01000109">
    <property type="protein sequence ID" value="NPT56910.1"/>
    <property type="molecule type" value="Genomic_DNA"/>
</dbReference>
<feature type="transmembrane region" description="Helical" evidence="7">
    <location>
        <begin position="55"/>
        <end position="74"/>
    </location>
</feature>
<comment type="similarity">
    <text evidence="2">Belongs to the cytochrome ubiquinol oxidase subunit 2 family.</text>
</comment>
<dbReference type="PROSITE" id="PS51257">
    <property type="entry name" value="PROKAR_LIPOPROTEIN"/>
    <property type="match status" value="1"/>
</dbReference>
<name>A0A972SMS1_9BURK</name>
<evidence type="ECO:0000256" key="2">
    <source>
        <dbReference type="ARBA" id="ARBA00007543"/>
    </source>
</evidence>
<dbReference type="GO" id="GO:0009055">
    <property type="term" value="F:electron transfer activity"/>
    <property type="evidence" value="ECO:0007669"/>
    <property type="project" value="TreeGrafter"/>
</dbReference>
<keyword evidence="6 7" id="KW-0472">Membrane</keyword>
<reference evidence="8 9" key="1">
    <citation type="submission" date="2019-11" db="EMBL/GenBank/DDBJ databases">
        <title>Metabolism of dissolved organic matter in forest soils.</title>
        <authorList>
            <person name="Cyle K.T."/>
            <person name="Wilhelm R.C."/>
            <person name="Martinez C.E."/>
        </authorList>
    </citation>
    <scope>NUCLEOTIDE SEQUENCE [LARGE SCALE GENOMIC DNA]</scope>
    <source>
        <strain evidence="8 9">5N</strain>
    </source>
</reference>
<dbReference type="GO" id="GO:0019646">
    <property type="term" value="P:aerobic electron transport chain"/>
    <property type="evidence" value="ECO:0007669"/>
    <property type="project" value="TreeGrafter"/>
</dbReference>
<gene>
    <name evidence="8" type="ORF">GNZ13_20560</name>
</gene>
<evidence type="ECO:0000256" key="7">
    <source>
        <dbReference type="SAM" id="Phobius"/>
    </source>
</evidence>
<evidence type="ECO:0000256" key="5">
    <source>
        <dbReference type="ARBA" id="ARBA00022989"/>
    </source>
</evidence>
<sequence length="135" mass="15240">MRRRSVSLTSHAASVRRSSFRSLHSGSWWGAVSSCCSFALHESLAIMHRWLDRPYLFIVPLVALFAIGGTLTGVRRRRDNQPFLMIVLLFICAYATFAISFWPYMIPFSLTVAQAASPHASLAFMFWGRACSYSL</sequence>
<evidence type="ECO:0000256" key="3">
    <source>
        <dbReference type="ARBA" id="ARBA00022475"/>
    </source>
</evidence>
<comment type="caution">
    <text evidence="8">The sequence shown here is derived from an EMBL/GenBank/DDBJ whole genome shotgun (WGS) entry which is preliminary data.</text>
</comment>
<dbReference type="GO" id="GO:0016682">
    <property type="term" value="F:oxidoreductase activity, acting on diphenols and related substances as donors, oxygen as acceptor"/>
    <property type="evidence" value="ECO:0007669"/>
    <property type="project" value="TreeGrafter"/>
</dbReference>
<dbReference type="InterPro" id="IPR003317">
    <property type="entry name" value="Cyt-d_oxidase_su2"/>
</dbReference>
<feature type="transmembrane region" description="Helical" evidence="7">
    <location>
        <begin position="83"/>
        <end position="102"/>
    </location>
</feature>
<dbReference type="GO" id="GO:0070069">
    <property type="term" value="C:cytochrome complex"/>
    <property type="evidence" value="ECO:0007669"/>
    <property type="project" value="TreeGrafter"/>
</dbReference>
<comment type="subcellular location">
    <subcellularLocation>
        <location evidence="1">Cell membrane</location>
        <topology evidence="1">Multi-pass membrane protein</topology>
    </subcellularLocation>
</comment>
<evidence type="ECO:0000256" key="4">
    <source>
        <dbReference type="ARBA" id="ARBA00022692"/>
    </source>
</evidence>
<keyword evidence="9" id="KW-1185">Reference proteome</keyword>
<protein>
    <submittedName>
        <fullName evidence="8">Uncharacterized protein</fullName>
    </submittedName>
</protein>
<keyword evidence="3" id="KW-1003">Cell membrane</keyword>
<dbReference type="GO" id="GO:0005886">
    <property type="term" value="C:plasma membrane"/>
    <property type="evidence" value="ECO:0007669"/>
    <property type="project" value="UniProtKB-SubCell"/>
</dbReference>
<dbReference type="Proteomes" id="UP000655523">
    <property type="component" value="Unassembled WGS sequence"/>
</dbReference>
<keyword evidence="5 7" id="KW-1133">Transmembrane helix</keyword>
<evidence type="ECO:0000256" key="6">
    <source>
        <dbReference type="ARBA" id="ARBA00023136"/>
    </source>
</evidence>
<evidence type="ECO:0000313" key="9">
    <source>
        <dbReference type="Proteomes" id="UP000655523"/>
    </source>
</evidence>
<evidence type="ECO:0000256" key="1">
    <source>
        <dbReference type="ARBA" id="ARBA00004651"/>
    </source>
</evidence>
<proteinExistence type="inferred from homology"/>
<keyword evidence="4 7" id="KW-0812">Transmembrane</keyword>
<evidence type="ECO:0000313" key="8">
    <source>
        <dbReference type="EMBL" id="NPT56910.1"/>
    </source>
</evidence>
<organism evidence="8 9">
    <name type="scientific">Paraburkholderia elongata</name>
    <dbReference type="NCBI Taxonomy" id="2675747"/>
    <lineage>
        <taxon>Bacteria</taxon>
        <taxon>Pseudomonadati</taxon>
        <taxon>Pseudomonadota</taxon>
        <taxon>Betaproteobacteria</taxon>
        <taxon>Burkholderiales</taxon>
        <taxon>Burkholderiaceae</taxon>
        <taxon>Paraburkholderia</taxon>
    </lineage>
</organism>
<dbReference type="PANTHER" id="PTHR43141:SF4">
    <property type="entry name" value="CYTOCHROME BD2 SUBUNIT II"/>
    <property type="match status" value="1"/>
</dbReference>
<accession>A0A972SMS1</accession>
<dbReference type="PANTHER" id="PTHR43141">
    <property type="entry name" value="CYTOCHROME BD2 SUBUNIT II"/>
    <property type="match status" value="1"/>
</dbReference>